<proteinExistence type="predicted"/>
<feature type="transmembrane region" description="Helical" evidence="1">
    <location>
        <begin position="305"/>
        <end position="325"/>
    </location>
</feature>
<sequence>MAAKLILPLLSAFVFYAIYYQAAVNGLQDLADESIASGTLPGTRDPLRTVYTTVAPVDQLLTLLTTFFWPVTDGSRPGLLLHCLAFSGTYCSAWILVTLESWRRGNAASLAAFASIFGIAAQLFTFAFATPLYCVIQLYVSVTARKPTAENLAIPHSVLRAMPLAFAAGMLLPSGLMLAPESEIFTSDLKQIFIALWQPWPVYVASILFVVHVASPSAPVNDQSPADARASRSSLRFVYAFAFAIAAVPHLVSIVISAATVVAPTMFDLQFLEPLHPLNVFAAAPWPWSNPVVQVETVGEGVQAFLAWDYLIGSTAVLVWTVSLFKSAHRAVYGPAEKTCLALKVMSLVLLAGPVGAAVELMWEREELVLQADDAKTAPRKA</sequence>
<dbReference type="GeneID" id="63714929"/>
<evidence type="ECO:0000313" key="2">
    <source>
        <dbReference type="EMBL" id="KYK61145.1"/>
    </source>
</evidence>
<accession>A0A151GVK5</accession>
<feature type="transmembrane region" description="Helical" evidence="1">
    <location>
        <begin position="238"/>
        <end position="263"/>
    </location>
</feature>
<dbReference type="RefSeq" id="XP_040660497.1">
    <property type="nucleotide sequence ID" value="XM_040799614.1"/>
</dbReference>
<keyword evidence="1" id="KW-0812">Transmembrane</keyword>
<comment type="caution">
    <text evidence="2">The sequence shown here is derived from an EMBL/GenBank/DDBJ whole genome shotgun (WGS) entry which is preliminary data.</text>
</comment>
<feature type="transmembrane region" description="Helical" evidence="1">
    <location>
        <begin position="111"/>
        <end position="140"/>
    </location>
</feature>
<dbReference type="EMBL" id="LAYC01000001">
    <property type="protein sequence ID" value="KYK61145.1"/>
    <property type="molecule type" value="Genomic_DNA"/>
</dbReference>
<evidence type="ECO:0000256" key="1">
    <source>
        <dbReference type="SAM" id="Phobius"/>
    </source>
</evidence>
<dbReference type="InParanoid" id="A0A151GVK5"/>
<reference evidence="2 3" key="1">
    <citation type="journal article" date="2016" name="Sci. Rep.">
        <title>Insights into Adaptations to a Near-Obligate Nematode Endoparasitic Lifestyle from the Finished Genome of Drechmeria coniospora.</title>
        <authorList>
            <person name="Zhang L."/>
            <person name="Zhou Z."/>
            <person name="Guo Q."/>
            <person name="Fokkens L."/>
            <person name="Miskei M."/>
            <person name="Pocsi I."/>
            <person name="Zhang W."/>
            <person name="Chen M."/>
            <person name="Wang L."/>
            <person name="Sun Y."/>
            <person name="Donzelli B.G."/>
            <person name="Gibson D.M."/>
            <person name="Nelson D.R."/>
            <person name="Luo J.G."/>
            <person name="Rep M."/>
            <person name="Liu H."/>
            <person name="Yang S."/>
            <person name="Wang J."/>
            <person name="Krasnoff S.B."/>
            <person name="Xu Y."/>
            <person name="Molnar I."/>
            <person name="Lin M."/>
        </authorList>
    </citation>
    <scope>NUCLEOTIDE SEQUENCE [LARGE SCALE GENOMIC DNA]</scope>
    <source>
        <strain evidence="2 3">ARSEF 6962</strain>
    </source>
</reference>
<keyword evidence="1" id="KW-1133">Transmembrane helix</keyword>
<gene>
    <name evidence="2" type="ORF">DCS_02286</name>
</gene>
<feature type="transmembrane region" description="Helical" evidence="1">
    <location>
        <begin position="345"/>
        <end position="363"/>
    </location>
</feature>
<name>A0A151GVK5_DRECN</name>
<dbReference type="AlphaFoldDB" id="A0A151GVK5"/>
<organism evidence="2 3">
    <name type="scientific">Drechmeria coniospora</name>
    <name type="common">Nematophagous fungus</name>
    <name type="synonym">Meria coniospora</name>
    <dbReference type="NCBI Taxonomy" id="98403"/>
    <lineage>
        <taxon>Eukaryota</taxon>
        <taxon>Fungi</taxon>
        <taxon>Dikarya</taxon>
        <taxon>Ascomycota</taxon>
        <taxon>Pezizomycotina</taxon>
        <taxon>Sordariomycetes</taxon>
        <taxon>Hypocreomycetidae</taxon>
        <taxon>Hypocreales</taxon>
        <taxon>Ophiocordycipitaceae</taxon>
        <taxon>Drechmeria</taxon>
    </lineage>
</organism>
<protein>
    <recommendedName>
        <fullName evidence="4">AtmA protein</fullName>
    </recommendedName>
</protein>
<feature type="transmembrane region" description="Helical" evidence="1">
    <location>
        <begin position="200"/>
        <end position="218"/>
    </location>
</feature>
<feature type="transmembrane region" description="Helical" evidence="1">
    <location>
        <begin position="50"/>
        <end position="72"/>
    </location>
</feature>
<keyword evidence="1" id="KW-0472">Membrane</keyword>
<dbReference type="STRING" id="98403.A0A151GVK5"/>
<evidence type="ECO:0000313" key="3">
    <source>
        <dbReference type="Proteomes" id="UP000076580"/>
    </source>
</evidence>
<dbReference type="Proteomes" id="UP000076580">
    <property type="component" value="Chromosome 01"/>
</dbReference>
<feature type="transmembrane region" description="Helical" evidence="1">
    <location>
        <begin position="161"/>
        <end position="180"/>
    </location>
</feature>
<evidence type="ECO:0008006" key="4">
    <source>
        <dbReference type="Google" id="ProtNLM"/>
    </source>
</evidence>
<keyword evidence="3" id="KW-1185">Reference proteome</keyword>
<feature type="transmembrane region" description="Helical" evidence="1">
    <location>
        <begin position="79"/>
        <end position="99"/>
    </location>
</feature>